<feature type="region of interest" description="Disordered" evidence="1">
    <location>
        <begin position="696"/>
        <end position="728"/>
    </location>
</feature>
<evidence type="ECO:0000313" key="3">
    <source>
        <dbReference type="Proteomes" id="UP000673552"/>
    </source>
</evidence>
<evidence type="ECO:0000313" key="2">
    <source>
        <dbReference type="EMBL" id="KAG5484088.1"/>
    </source>
</evidence>
<reference evidence="2 3" key="1">
    <citation type="submission" date="2021-03" db="EMBL/GenBank/DDBJ databases">
        <title>Leishmania (Mundinia) martiniquensis Genome sequencing and assembly.</title>
        <authorList>
            <person name="Almutairi H."/>
            <person name="Gatherer D."/>
        </authorList>
    </citation>
    <scope>NUCLEOTIDE SEQUENCE [LARGE SCALE GENOMIC DNA]</scope>
    <source>
        <strain evidence="2">LSCM1</strain>
    </source>
</reference>
<feature type="region of interest" description="Disordered" evidence="1">
    <location>
        <begin position="170"/>
        <end position="212"/>
    </location>
</feature>
<feature type="region of interest" description="Disordered" evidence="1">
    <location>
        <begin position="590"/>
        <end position="627"/>
    </location>
</feature>
<dbReference type="OrthoDB" id="266291at2759"/>
<feature type="compositionally biased region" description="Low complexity" evidence="1">
    <location>
        <begin position="857"/>
        <end position="870"/>
    </location>
</feature>
<feature type="compositionally biased region" description="Basic and acidic residues" evidence="1">
    <location>
        <begin position="602"/>
        <end position="611"/>
    </location>
</feature>
<dbReference type="KEGG" id="lmat:92515889"/>
<feature type="compositionally biased region" description="Low complexity" evidence="1">
    <location>
        <begin position="718"/>
        <end position="728"/>
    </location>
</feature>
<protein>
    <submittedName>
        <fullName evidence="2">Uncharacterized protein</fullName>
    </submittedName>
</protein>
<dbReference type="RefSeq" id="XP_067180328.1">
    <property type="nucleotide sequence ID" value="XM_067323377.1"/>
</dbReference>
<feature type="compositionally biased region" description="Basic and acidic residues" evidence="1">
    <location>
        <begin position="702"/>
        <end position="714"/>
    </location>
</feature>
<feature type="region of interest" description="Disordered" evidence="1">
    <location>
        <begin position="256"/>
        <end position="288"/>
    </location>
</feature>
<gene>
    <name evidence="2" type="ORF">LSCM1_05943</name>
</gene>
<evidence type="ECO:0000256" key="1">
    <source>
        <dbReference type="SAM" id="MobiDB-lite"/>
    </source>
</evidence>
<name>A0A836L015_9TRYP</name>
<feature type="compositionally biased region" description="Polar residues" evidence="1">
    <location>
        <begin position="835"/>
        <end position="847"/>
    </location>
</feature>
<dbReference type="Proteomes" id="UP000673552">
    <property type="component" value="Chromosome 13"/>
</dbReference>
<feature type="region of interest" description="Disordered" evidence="1">
    <location>
        <begin position="833"/>
        <end position="901"/>
    </location>
</feature>
<dbReference type="AlphaFoldDB" id="A0A836L015"/>
<accession>A0A836L015</accession>
<dbReference type="GeneID" id="92515889"/>
<organism evidence="2 3">
    <name type="scientific">Leishmania martiniquensis</name>
    <dbReference type="NCBI Taxonomy" id="1580590"/>
    <lineage>
        <taxon>Eukaryota</taxon>
        <taxon>Discoba</taxon>
        <taxon>Euglenozoa</taxon>
        <taxon>Kinetoplastea</taxon>
        <taxon>Metakinetoplastina</taxon>
        <taxon>Trypanosomatida</taxon>
        <taxon>Trypanosomatidae</taxon>
        <taxon>Leishmaniinae</taxon>
        <taxon>Leishmania</taxon>
    </lineage>
</organism>
<dbReference type="EMBL" id="JAFEUZ010000013">
    <property type="protein sequence ID" value="KAG5484088.1"/>
    <property type="molecule type" value="Genomic_DNA"/>
</dbReference>
<feature type="compositionally biased region" description="Polar residues" evidence="1">
    <location>
        <begin position="258"/>
        <end position="276"/>
    </location>
</feature>
<feature type="region of interest" description="Disordered" evidence="1">
    <location>
        <begin position="69"/>
        <end position="89"/>
    </location>
</feature>
<sequence length="1051" mass="109281">MDCSAVQTGSYTGVAVARHAASSSSLSMPFGAAGVELANAVPATGAFVTTPARARKHVSLSDCGTVAPASVGGDADRQAPPSTSVSSGSVVAGMPIACDSHPRAGGLSMRAGAAVGATGAEAVDTCSTAAQHAECDREGRNTDLNPHGCARVKALVTTAAKAYQPPVIGTTQQVHPAPSTPSPSSPHFAKREDTSGGYDQLPHQRQQPVFPGSPFSGALLSTAVPVQRLYHVPSVFYAQNIVTSSVVLSAVRSHHGHSNTFTGQTTSRLSAESSARTHARLQAEASCSPGAMEALEERARRAAELHASGDVGDEAETVFTLAPESHSDEMGRTGVPAPSSLLTVQVARGYRTSGQAYELGSEEKPSVGVGDVRLVPGPKRHRRQEHTWSSANVRLGHRLCHASGHNGCGGAAASARWLASPSVSSSSSMVPASPQSPALALVSTMAPANGISATRPPVAPSPFNTLLTAFASAPSETAALASGISDPPLRTAAAQPAQMPAWVRPWLSHALSRAIAVSLVRDADAAVADGCSAGTTGQSLDSSLSVPLVASAAATATSAPVQPCTLRAALLLIFDGLERLEAEVAEVLSDGPSAPRASGADHNVRTDDHRAPPRGGDPTPCAPSPSSVAIETAADAPGRLVEQLRRLMRQWCEVLSQWPREATTLGYMEWWLGHPAWTDLVSCAATAASSTLGAFPVTPSATDRKERVRRRAEVSDGAQQRPSQQQPQAPVLVLQGALAAVVAEGMHTLLDTLVDVFVRAVSQLLRCTDMVRRPQSSTQFCSNHDAQADAAVLAMATQQRTCHELLCLLTSLYVSPPPVLQQLLTVTHGDVRSPTAATGATSKSDAPTATGREHEGSSAPPGSPPTATTAIAVGEGHQQPPHSSSSCASPRGRPPGPSLASRVGLSALDSLQSRSPVHQLHYQLLYAVCRLCNELPMFWQPLDDARDAEESKEGSGARASGADDYIDLSPRPRRNGESERAMLVLFATAARLAATVSALLLHVQLPMKGDLLCVTSRLAQWRATLLRSSCLSEREYAVAMGHLCALMAQAT</sequence>
<feature type="region of interest" description="Disordered" evidence="1">
    <location>
        <begin position="358"/>
        <end position="384"/>
    </location>
</feature>
<keyword evidence="3" id="KW-1185">Reference proteome</keyword>
<comment type="caution">
    <text evidence="2">The sequence shown here is derived from an EMBL/GenBank/DDBJ whole genome shotgun (WGS) entry which is preliminary data.</text>
</comment>
<feature type="region of interest" description="Disordered" evidence="1">
    <location>
        <begin position="949"/>
        <end position="973"/>
    </location>
</feature>
<proteinExistence type="predicted"/>